<feature type="non-terminal residue" evidence="3">
    <location>
        <position position="1"/>
    </location>
</feature>
<reference evidence="3" key="1">
    <citation type="journal article" date="2019" name="Sci. Rep.">
        <title>Draft genome of Tanacetum cinerariifolium, the natural source of mosquito coil.</title>
        <authorList>
            <person name="Yamashiro T."/>
            <person name="Shiraishi A."/>
            <person name="Satake H."/>
            <person name="Nakayama K."/>
        </authorList>
    </citation>
    <scope>NUCLEOTIDE SEQUENCE</scope>
</reference>
<feature type="compositionally biased region" description="Basic and acidic residues" evidence="1">
    <location>
        <begin position="91"/>
        <end position="103"/>
    </location>
</feature>
<accession>A0A699KPH9</accession>
<feature type="compositionally biased region" description="Basic and acidic residues" evidence="1">
    <location>
        <begin position="287"/>
        <end position="296"/>
    </location>
</feature>
<dbReference type="EMBL" id="BKCJ010528938">
    <property type="protein sequence ID" value="GFA99162.1"/>
    <property type="molecule type" value="Genomic_DNA"/>
</dbReference>
<feature type="region of interest" description="Disordered" evidence="1">
    <location>
        <begin position="255"/>
        <end position="296"/>
    </location>
</feature>
<feature type="region of interest" description="Disordered" evidence="1">
    <location>
        <begin position="134"/>
        <end position="239"/>
    </location>
</feature>
<protein>
    <submittedName>
        <fullName evidence="3">Uncharacterized protein</fullName>
    </submittedName>
</protein>
<evidence type="ECO:0000313" key="3">
    <source>
        <dbReference type="EMBL" id="GFA99162.1"/>
    </source>
</evidence>
<feature type="compositionally biased region" description="Acidic residues" evidence="1">
    <location>
        <begin position="159"/>
        <end position="188"/>
    </location>
</feature>
<dbReference type="AlphaFoldDB" id="A0A699KPH9"/>
<feature type="compositionally biased region" description="Acidic residues" evidence="1">
    <location>
        <begin position="227"/>
        <end position="239"/>
    </location>
</feature>
<name>A0A699KPH9_TANCI</name>
<organism evidence="3">
    <name type="scientific">Tanacetum cinerariifolium</name>
    <name type="common">Dalmatian daisy</name>
    <name type="synonym">Chrysanthemum cinerariifolium</name>
    <dbReference type="NCBI Taxonomy" id="118510"/>
    <lineage>
        <taxon>Eukaryota</taxon>
        <taxon>Viridiplantae</taxon>
        <taxon>Streptophyta</taxon>
        <taxon>Embryophyta</taxon>
        <taxon>Tracheophyta</taxon>
        <taxon>Spermatophyta</taxon>
        <taxon>Magnoliopsida</taxon>
        <taxon>eudicotyledons</taxon>
        <taxon>Gunneridae</taxon>
        <taxon>Pentapetalae</taxon>
        <taxon>asterids</taxon>
        <taxon>campanulids</taxon>
        <taxon>Asterales</taxon>
        <taxon>Asteraceae</taxon>
        <taxon>Asteroideae</taxon>
        <taxon>Anthemideae</taxon>
        <taxon>Anthemidinae</taxon>
        <taxon>Tanacetum</taxon>
    </lineage>
</organism>
<sequence>CFFMSGLVTLSLDLSLEPLEAEVVLDLGEVTSSSIFFLYFIFPFRAYQEYYAVASGVVPLKGKIKYKKNIDELVTSPKSKTTSASKGSKLKSKDKVTKPDMKKQPAKKTKAKGLAVLFKSKVLNEQAQKTFGINEGTGTIPRVPNVPQYESASDKESLGDSEDEGDNDDNGDNDDDAESDDHDDDSDDERTKSDNDEISDPNLTNVYQTEYEEEDVDEGVPTLSGDEFTDEEKLDDEEDDEVLNELYKDVNVNLEKGNSEMTDANQRGSEQQNVSQESGIEQEEEDAHIKGEQMVA</sequence>
<feature type="chain" id="PRO_5025546431" evidence="2">
    <location>
        <begin position="22"/>
        <end position="296"/>
    </location>
</feature>
<evidence type="ECO:0000256" key="1">
    <source>
        <dbReference type="SAM" id="MobiDB-lite"/>
    </source>
</evidence>
<feature type="region of interest" description="Disordered" evidence="1">
    <location>
        <begin position="77"/>
        <end position="109"/>
    </location>
</feature>
<feature type="signal peptide" evidence="2">
    <location>
        <begin position="1"/>
        <end position="21"/>
    </location>
</feature>
<feature type="compositionally biased region" description="Low complexity" evidence="1">
    <location>
        <begin position="77"/>
        <end position="87"/>
    </location>
</feature>
<comment type="caution">
    <text evidence="3">The sequence shown here is derived from an EMBL/GenBank/DDBJ whole genome shotgun (WGS) entry which is preliminary data.</text>
</comment>
<proteinExistence type="predicted"/>
<gene>
    <name evidence="3" type="ORF">Tci_671134</name>
</gene>
<evidence type="ECO:0000256" key="2">
    <source>
        <dbReference type="SAM" id="SignalP"/>
    </source>
</evidence>
<keyword evidence="2" id="KW-0732">Signal</keyword>
<feature type="compositionally biased region" description="Polar residues" evidence="1">
    <location>
        <begin position="259"/>
        <end position="279"/>
    </location>
</feature>